<dbReference type="InterPro" id="IPR020103">
    <property type="entry name" value="PsdUridine_synth_cat_dom_sf"/>
</dbReference>
<dbReference type="GO" id="GO:0003723">
    <property type="term" value="F:RNA binding"/>
    <property type="evidence" value="ECO:0007669"/>
    <property type="project" value="InterPro"/>
</dbReference>
<dbReference type="PANTHER" id="PTHR21600">
    <property type="entry name" value="MITOCHONDRIAL RNA PSEUDOURIDINE SYNTHASE"/>
    <property type="match status" value="1"/>
</dbReference>
<proteinExistence type="predicted"/>
<dbReference type="InterPro" id="IPR050188">
    <property type="entry name" value="RluA_PseudoU_synthase"/>
</dbReference>
<dbReference type="GO" id="GO:0009982">
    <property type="term" value="F:pseudouridine synthase activity"/>
    <property type="evidence" value="ECO:0007669"/>
    <property type="project" value="InterPro"/>
</dbReference>
<dbReference type="Pfam" id="PF00849">
    <property type="entry name" value="PseudoU_synth_2"/>
    <property type="match status" value="1"/>
</dbReference>
<sequence length="350" mass="38883">MPLTSPLPVRNGVNATRLRLPDTGWDTALDYVLHRFGHVDPEGIRRRFRTGEVRAADGTALTETTPLGVHEFLWYYREVPHEDPIPGELTILHQDEHLLAVDKPHFLPTTPGGRFIQQSALVRLRNELGLDHLVTIHRLDRATAGVLLFSTNTETRGAYQVMFERRHIHKVYEAVCAVPQAPSPHGQERPDDATHPALARFPLVFRNRMEKTKGVLTAQVMEYSAQDSGRSPGGAARSGRKTNRPPVGANAETRMELIRAGVSAGTWEGAAVGHVRLFPRTGKTHQLRVHLAALGLGILGDPFYPVLQDVAPDDHSRPLQLLARSIGFTDPLSGQEREFTSGLELQERPR</sequence>
<dbReference type="OrthoDB" id="9807829at2"/>
<dbReference type="SUPFAM" id="SSF55120">
    <property type="entry name" value="Pseudouridine synthase"/>
    <property type="match status" value="1"/>
</dbReference>
<reference evidence="6 7" key="1">
    <citation type="submission" date="2016-10" db="EMBL/GenBank/DDBJ databases">
        <authorList>
            <person name="de Groot N.N."/>
        </authorList>
    </citation>
    <scope>NUCLEOTIDE SEQUENCE [LARGE SCALE GENOMIC DNA]</scope>
    <source>
        <strain evidence="6 7">CGMCC 1.7054</strain>
    </source>
</reference>
<feature type="compositionally biased region" description="Low complexity" evidence="4">
    <location>
        <begin position="228"/>
        <end position="237"/>
    </location>
</feature>
<dbReference type="InterPro" id="IPR006224">
    <property type="entry name" value="PsdUridine_synth_RluA-like_CS"/>
</dbReference>
<evidence type="ECO:0000313" key="7">
    <source>
        <dbReference type="Proteomes" id="UP000198881"/>
    </source>
</evidence>
<evidence type="ECO:0000259" key="5">
    <source>
        <dbReference type="Pfam" id="PF00849"/>
    </source>
</evidence>
<dbReference type="GO" id="GO:0140098">
    <property type="term" value="F:catalytic activity, acting on RNA"/>
    <property type="evidence" value="ECO:0007669"/>
    <property type="project" value="UniProtKB-ARBA"/>
</dbReference>
<dbReference type="AlphaFoldDB" id="A0A1I7MN38"/>
<dbReference type="PANTHER" id="PTHR21600:SF84">
    <property type="entry name" value="PSEUDOURIDINE SYNTHASE RSUA_RLUA-LIKE DOMAIN-CONTAINING PROTEIN"/>
    <property type="match status" value="1"/>
</dbReference>
<dbReference type="EMBL" id="FPCG01000007">
    <property type="protein sequence ID" value="SFV23346.1"/>
    <property type="molecule type" value="Genomic_DNA"/>
</dbReference>
<accession>A0A1I7MN38</accession>
<dbReference type="PROSITE" id="PS01129">
    <property type="entry name" value="PSI_RLU"/>
    <property type="match status" value="1"/>
</dbReference>
<comment type="catalytic activity">
    <reaction evidence="1">
        <text>a uridine in RNA = a pseudouridine in RNA</text>
        <dbReference type="Rhea" id="RHEA:48348"/>
        <dbReference type="Rhea" id="RHEA-COMP:12068"/>
        <dbReference type="Rhea" id="RHEA-COMP:12069"/>
        <dbReference type="ChEBI" id="CHEBI:65314"/>
        <dbReference type="ChEBI" id="CHEBI:65315"/>
    </reaction>
</comment>
<dbReference type="STRING" id="574650.SAMN04487966_1074"/>
<organism evidence="6 7">
    <name type="scientific">Micrococcus terreus</name>
    <dbReference type="NCBI Taxonomy" id="574650"/>
    <lineage>
        <taxon>Bacteria</taxon>
        <taxon>Bacillati</taxon>
        <taxon>Actinomycetota</taxon>
        <taxon>Actinomycetes</taxon>
        <taxon>Micrococcales</taxon>
        <taxon>Micrococcaceae</taxon>
        <taxon>Micrococcus</taxon>
    </lineage>
</organism>
<keyword evidence="7" id="KW-1185">Reference proteome</keyword>
<evidence type="ECO:0000256" key="4">
    <source>
        <dbReference type="SAM" id="MobiDB-lite"/>
    </source>
</evidence>
<dbReference type="GO" id="GO:0000455">
    <property type="term" value="P:enzyme-directed rRNA pseudouridine synthesis"/>
    <property type="evidence" value="ECO:0007669"/>
    <property type="project" value="TreeGrafter"/>
</dbReference>
<evidence type="ECO:0000256" key="2">
    <source>
        <dbReference type="ARBA" id="ARBA00031870"/>
    </source>
</evidence>
<dbReference type="RefSeq" id="WP_091697553.1">
    <property type="nucleotide sequence ID" value="NZ_FPCG01000007.1"/>
</dbReference>
<dbReference type="Gene3D" id="3.30.2350.10">
    <property type="entry name" value="Pseudouridine synthase"/>
    <property type="match status" value="1"/>
</dbReference>
<feature type="region of interest" description="Disordered" evidence="4">
    <location>
        <begin position="224"/>
        <end position="251"/>
    </location>
</feature>
<dbReference type="InterPro" id="IPR006145">
    <property type="entry name" value="PsdUridine_synth_RsuA/RluA"/>
</dbReference>
<protein>
    <recommendedName>
        <fullName evidence="2">RNA pseudouridylate synthase</fullName>
    </recommendedName>
    <alternativeName>
        <fullName evidence="3">RNA-uridine isomerase</fullName>
    </alternativeName>
</protein>
<dbReference type="Proteomes" id="UP000198881">
    <property type="component" value="Unassembled WGS sequence"/>
</dbReference>
<evidence type="ECO:0000256" key="1">
    <source>
        <dbReference type="ARBA" id="ARBA00000073"/>
    </source>
</evidence>
<gene>
    <name evidence="6" type="ORF">SAMN04487966_1074</name>
</gene>
<name>A0A1I7MN38_9MICC</name>
<feature type="domain" description="Pseudouridine synthase RsuA/RluA-like" evidence="5">
    <location>
        <begin position="97"/>
        <end position="293"/>
    </location>
</feature>
<evidence type="ECO:0000256" key="3">
    <source>
        <dbReference type="ARBA" id="ARBA00033164"/>
    </source>
</evidence>
<evidence type="ECO:0000313" key="6">
    <source>
        <dbReference type="EMBL" id="SFV23346.1"/>
    </source>
</evidence>